<sequence length="417" mass="44826">MRTSLEPIAVIGMGCRFSGEASSPESFWDMLLKGRSAHGKVPSSRYEASAWYHPSHERKGAINHDSGFFLAEDPSLFDAPFFSITAKEAAGMDPAQRLLLEVAYEAFENGGVPMETLLGSSTAVYSGCMTNDYELLSTRDLLDMPHNSATGNGRAMLANRLSWFFDLRGLSVMTDTACSSSLTALHLATQALRAGECNMALLTGANLILHPNYTQKLSYMHMLSADAVADGDAIRAIIGATGINQDGRTPGITMPNQEAQADLIRRVYDYDPESMKKTAYLEAHGTGTAIGDPAELAAIGDTLGAARTPENEPLYVGSVKGNIGHTEGAAGVASLIKVVLCLEHAMLVPNAGFEKVNPRIRLDEWRLRLCQDATPWPAHMPQRASINSFGFGGSNAHAVIESASEFFGSPHKYAPPE</sequence>
<dbReference type="InterPro" id="IPR014030">
    <property type="entry name" value="Ketoacyl_synth_N"/>
</dbReference>
<keyword evidence="4" id="KW-0560">Oxidoreductase</keyword>
<dbReference type="PANTHER" id="PTHR43775">
    <property type="entry name" value="FATTY ACID SYNTHASE"/>
    <property type="match status" value="1"/>
</dbReference>
<dbReference type="GO" id="GO:0006633">
    <property type="term" value="P:fatty acid biosynthetic process"/>
    <property type="evidence" value="ECO:0007669"/>
    <property type="project" value="InterPro"/>
</dbReference>
<dbReference type="InterPro" id="IPR018201">
    <property type="entry name" value="Ketoacyl_synth_AS"/>
</dbReference>
<dbReference type="SUPFAM" id="SSF53901">
    <property type="entry name" value="Thiolase-like"/>
    <property type="match status" value="1"/>
</dbReference>
<evidence type="ECO:0000256" key="4">
    <source>
        <dbReference type="ARBA" id="ARBA00023002"/>
    </source>
</evidence>
<dbReference type="InterPro" id="IPR050091">
    <property type="entry name" value="PKS_NRPS_Biosynth_Enz"/>
</dbReference>
<keyword evidence="2" id="KW-0597">Phosphoprotein</keyword>
<evidence type="ECO:0000256" key="5">
    <source>
        <dbReference type="RuleBase" id="RU003694"/>
    </source>
</evidence>
<dbReference type="GO" id="GO:0044550">
    <property type="term" value="P:secondary metabolite biosynthetic process"/>
    <property type="evidence" value="ECO:0007669"/>
    <property type="project" value="TreeGrafter"/>
</dbReference>
<dbReference type="PANTHER" id="PTHR43775:SF29">
    <property type="entry name" value="ASPERFURANONE POLYKETIDE SYNTHASE AFOG-RELATED"/>
    <property type="match status" value="1"/>
</dbReference>
<keyword evidence="3 5" id="KW-0808">Transferase</keyword>
<evidence type="ECO:0000313" key="7">
    <source>
        <dbReference type="EMBL" id="KAF9893167.1"/>
    </source>
</evidence>
<reference evidence="7" key="2">
    <citation type="submission" date="2020-02" db="EMBL/GenBank/DDBJ databases">
        <authorList>
            <person name="Gilchrist C.L.M."/>
            <person name="Chooi Y.-H."/>
        </authorList>
    </citation>
    <scope>NUCLEOTIDE SEQUENCE</scope>
    <source>
        <strain evidence="7">MST-FP2251</strain>
    </source>
</reference>
<dbReference type="InterPro" id="IPR014031">
    <property type="entry name" value="Ketoacyl_synth_C"/>
</dbReference>
<dbReference type="GO" id="GO:0004315">
    <property type="term" value="F:3-oxoacyl-[acyl-carrier-protein] synthase activity"/>
    <property type="evidence" value="ECO:0007669"/>
    <property type="project" value="InterPro"/>
</dbReference>
<dbReference type="Gene3D" id="3.40.47.10">
    <property type="match status" value="2"/>
</dbReference>
<dbReference type="Proteomes" id="UP001194746">
    <property type="component" value="Unassembled WGS sequence"/>
</dbReference>
<keyword evidence="1" id="KW-0596">Phosphopantetheine</keyword>
<comment type="caution">
    <text evidence="7">The sequence shown here is derived from an EMBL/GenBank/DDBJ whole genome shotgun (WGS) entry which is preliminary data.</text>
</comment>
<dbReference type="Pfam" id="PF02801">
    <property type="entry name" value="Ketoacyl-synt_C"/>
    <property type="match status" value="1"/>
</dbReference>
<dbReference type="AlphaFoldDB" id="A0AAD4CVF0"/>
<organism evidence="7 8">
    <name type="scientific">Aspergillus nanangensis</name>
    <dbReference type="NCBI Taxonomy" id="2582783"/>
    <lineage>
        <taxon>Eukaryota</taxon>
        <taxon>Fungi</taxon>
        <taxon>Dikarya</taxon>
        <taxon>Ascomycota</taxon>
        <taxon>Pezizomycotina</taxon>
        <taxon>Eurotiomycetes</taxon>
        <taxon>Eurotiomycetidae</taxon>
        <taxon>Eurotiales</taxon>
        <taxon>Aspergillaceae</taxon>
        <taxon>Aspergillus</taxon>
        <taxon>Aspergillus subgen. Circumdati</taxon>
    </lineage>
</organism>
<evidence type="ECO:0000313" key="8">
    <source>
        <dbReference type="Proteomes" id="UP001194746"/>
    </source>
</evidence>
<name>A0AAD4CVF0_ASPNN</name>
<dbReference type="GO" id="GO:0016491">
    <property type="term" value="F:oxidoreductase activity"/>
    <property type="evidence" value="ECO:0007669"/>
    <property type="project" value="UniProtKB-KW"/>
</dbReference>
<dbReference type="EMBL" id="VCAU01000009">
    <property type="protein sequence ID" value="KAF9893167.1"/>
    <property type="molecule type" value="Genomic_DNA"/>
</dbReference>
<proteinExistence type="inferred from homology"/>
<dbReference type="CDD" id="cd00833">
    <property type="entry name" value="PKS"/>
    <property type="match status" value="1"/>
</dbReference>
<dbReference type="InterPro" id="IPR020841">
    <property type="entry name" value="PKS_Beta-ketoAc_synthase_dom"/>
</dbReference>
<accession>A0AAD4CVF0</accession>
<dbReference type="GO" id="GO:0004312">
    <property type="term" value="F:fatty acid synthase activity"/>
    <property type="evidence" value="ECO:0007669"/>
    <property type="project" value="TreeGrafter"/>
</dbReference>
<reference evidence="7" key="1">
    <citation type="journal article" date="2019" name="Beilstein J. Org. Chem.">
        <title>Nanangenines: drimane sesquiterpenoids as the dominant metabolite cohort of a novel Australian fungus, Aspergillus nanangensis.</title>
        <authorList>
            <person name="Lacey H.J."/>
            <person name="Gilchrist C.L.M."/>
            <person name="Crombie A."/>
            <person name="Kalaitzis J.A."/>
            <person name="Vuong D."/>
            <person name="Rutledge P.J."/>
            <person name="Turner P."/>
            <person name="Pitt J.I."/>
            <person name="Lacey E."/>
            <person name="Chooi Y.H."/>
            <person name="Piggott A.M."/>
        </authorList>
    </citation>
    <scope>NUCLEOTIDE SEQUENCE</scope>
    <source>
        <strain evidence="7">MST-FP2251</strain>
    </source>
</reference>
<evidence type="ECO:0000256" key="1">
    <source>
        <dbReference type="ARBA" id="ARBA00022450"/>
    </source>
</evidence>
<dbReference type="Pfam" id="PF16197">
    <property type="entry name" value="KAsynt_C_assoc"/>
    <property type="match status" value="1"/>
</dbReference>
<keyword evidence="8" id="KW-1185">Reference proteome</keyword>
<dbReference type="Pfam" id="PF00109">
    <property type="entry name" value="ketoacyl-synt"/>
    <property type="match status" value="1"/>
</dbReference>
<evidence type="ECO:0000259" key="6">
    <source>
        <dbReference type="PROSITE" id="PS52004"/>
    </source>
</evidence>
<comment type="similarity">
    <text evidence="5">Belongs to the thiolase-like superfamily. Beta-ketoacyl-ACP synthases family.</text>
</comment>
<dbReference type="InterPro" id="IPR016039">
    <property type="entry name" value="Thiolase-like"/>
</dbReference>
<evidence type="ECO:0000256" key="2">
    <source>
        <dbReference type="ARBA" id="ARBA00022553"/>
    </source>
</evidence>
<protein>
    <recommendedName>
        <fullName evidence="6">Ketosynthase family 3 (KS3) domain-containing protein</fullName>
    </recommendedName>
</protein>
<dbReference type="PROSITE" id="PS00606">
    <property type="entry name" value="KS3_1"/>
    <property type="match status" value="1"/>
</dbReference>
<feature type="domain" description="Ketosynthase family 3 (KS3)" evidence="6">
    <location>
        <begin position="5"/>
        <end position="402"/>
    </location>
</feature>
<evidence type="ECO:0000256" key="3">
    <source>
        <dbReference type="ARBA" id="ARBA00022679"/>
    </source>
</evidence>
<gene>
    <name evidence="7" type="ORF">FE257_012580</name>
</gene>
<dbReference type="PROSITE" id="PS52004">
    <property type="entry name" value="KS3_2"/>
    <property type="match status" value="1"/>
</dbReference>
<dbReference type="InterPro" id="IPR032821">
    <property type="entry name" value="PKS_assoc"/>
</dbReference>
<dbReference type="SMART" id="SM00825">
    <property type="entry name" value="PKS_KS"/>
    <property type="match status" value="1"/>
</dbReference>